<dbReference type="EMBL" id="KN846951">
    <property type="protein sequence ID" value="KIV84596.1"/>
    <property type="molecule type" value="Genomic_DNA"/>
</dbReference>
<organism evidence="1 2">
    <name type="scientific">Exophiala sideris</name>
    <dbReference type="NCBI Taxonomy" id="1016849"/>
    <lineage>
        <taxon>Eukaryota</taxon>
        <taxon>Fungi</taxon>
        <taxon>Dikarya</taxon>
        <taxon>Ascomycota</taxon>
        <taxon>Pezizomycotina</taxon>
        <taxon>Eurotiomycetes</taxon>
        <taxon>Chaetothyriomycetidae</taxon>
        <taxon>Chaetothyriales</taxon>
        <taxon>Herpotrichiellaceae</taxon>
        <taxon>Exophiala</taxon>
    </lineage>
</organism>
<protein>
    <recommendedName>
        <fullName evidence="3">Transcription factor domain-containing protein</fullName>
    </recommendedName>
</protein>
<reference evidence="1 2" key="1">
    <citation type="submission" date="2015-01" db="EMBL/GenBank/DDBJ databases">
        <title>The Genome Sequence of Exophiala sideris CBS121828.</title>
        <authorList>
            <consortium name="The Broad Institute Genomics Platform"/>
            <person name="Cuomo C."/>
            <person name="de Hoog S."/>
            <person name="Gorbushina A."/>
            <person name="Stielow B."/>
            <person name="Teixiera M."/>
            <person name="Abouelleil A."/>
            <person name="Chapman S.B."/>
            <person name="Priest M."/>
            <person name="Young S.K."/>
            <person name="Wortman J."/>
            <person name="Nusbaum C."/>
            <person name="Birren B."/>
        </authorList>
    </citation>
    <scope>NUCLEOTIDE SEQUENCE [LARGE SCALE GENOMIC DNA]</scope>
    <source>
        <strain evidence="1 2">CBS 121828</strain>
    </source>
</reference>
<dbReference type="OrthoDB" id="4131994at2759"/>
<evidence type="ECO:0008006" key="3">
    <source>
        <dbReference type="Google" id="ProtNLM"/>
    </source>
</evidence>
<gene>
    <name evidence="1" type="ORF">PV11_00368</name>
</gene>
<sequence length="576" mass="65141">MSHQLHFVERAKTDDHERQVNLGSSACKAHVARITHRRRWEKRQQTLRLQQSTLLIQKADGFHNQLDATVHEKASNRKELTTEPGGDAALALPRRLGPGPLLEHGHTAFQPSHSIPAALCGSGDPFECQIMPVTPRIHQAVNFVRSYIVECWSPSFTFKDGKPGDNRCRIPGFENGSSIGSSTAWWMWTELLVDNAVFWSAIASSMPLLIRSIPEVAGRDMVEIYLSMKSNSLRGLNEAIDSVGSSGVPKTSFTWHVITLFNASCMEGDIVGASYHANVIRNQLECLSITTQQEARFVRSFLWSDSTSALLQLRRPILDYETWLPRMLSSLWDSAECFLSSWEAHESARLYILSPPLIEAFSYVRWALARLELFTAQCEVLVDETELIFHWLTTKAEYHIGCLLNLYDDLGHAEKFQGMSEAERCTESSVALALLHYLQKTFKDVPVDKARDRHDSMDVIYPHLRTNMERAVDCCSETEKVAYAYTHFWVLYVGTFCEEQIRCGCGARVEGDSADLGQSSASWFHERLAEQGVRLGLTSWRIARPVLADITFNKALRPPPQQWYNETIEGRQQTGS</sequence>
<proteinExistence type="predicted"/>
<dbReference type="AlphaFoldDB" id="A0A0D1X9T5"/>
<evidence type="ECO:0000313" key="1">
    <source>
        <dbReference type="EMBL" id="KIV84596.1"/>
    </source>
</evidence>
<accession>A0A0D1X9T5</accession>
<dbReference type="Proteomes" id="UP000053599">
    <property type="component" value="Unassembled WGS sequence"/>
</dbReference>
<dbReference type="HOGENOM" id="CLU_025452_1_0_1"/>
<evidence type="ECO:0000313" key="2">
    <source>
        <dbReference type="Proteomes" id="UP000053599"/>
    </source>
</evidence>
<name>A0A0D1X9T5_9EURO</name>